<name>A0ABV0SJU3_9TELE</name>
<keyword evidence="2" id="KW-1185">Reference proteome</keyword>
<comment type="caution">
    <text evidence="1">The sequence shown here is derived from an EMBL/GenBank/DDBJ whole genome shotgun (WGS) entry which is preliminary data.</text>
</comment>
<evidence type="ECO:0000313" key="2">
    <source>
        <dbReference type="Proteomes" id="UP001482620"/>
    </source>
</evidence>
<sequence length="74" mass="8312">MPQRLLYLSSLQSGRSAQCAAAEWTRQHRNKRYRAGQLIVSSGNQEDLPHENKEMRSAVALAPHGIPLRNVTCL</sequence>
<reference evidence="1 2" key="1">
    <citation type="submission" date="2021-06" db="EMBL/GenBank/DDBJ databases">
        <authorList>
            <person name="Palmer J.M."/>
        </authorList>
    </citation>
    <scope>NUCLEOTIDE SEQUENCE [LARGE SCALE GENOMIC DNA]</scope>
    <source>
        <strain evidence="2">if_2019</strain>
        <tissue evidence="1">Muscle</tissue>
    </source>
</reference>
<evidence type="ECO:0000313" key="1">
    <source>
        <dbReference type="EMBL" id="MEQ2220825.1"/>
    </source>
</evidence>
<organism evidence="1 2">
    <name type="scientific">Ilyodon furcidens</name>
    <name type="common">goldbreast splitfin</name>
    <dbReference type="NCBI Taxonomy" id="33524"/>
    <lineage>
        <taxon>Eukaryota</taxon>
        <taxon>Metazoa</taxon>
        <taxon>Chordata</taxon>
        <taxon>Craniata</taxon>
        <taxon>Vertebrata</taxon>
        <taxon>Euteleostomi</taxon>
        <taxon>Actinopterygii</taxon>
        <taxon>Neopterygii</taxon>
        <taxon>Teleostei</taxon>
        <taxon>Neoteleostei</taxon>
        <taxon>Acanthomorphata</taxon>
        <taxon>Ovalentaria</taxon>
        <taxon>Atherinomorphae</taxon>
        <taxon>Cyprinodontiformes</taxon>
        <taxon>Goodeidae</taxon>
        <taxon>Ilyodon</taxon>
    </lineage>
</organism>
<proteinExistence type="predicted"/>
<dbReference type="EMBL" id="JAHRIQ010000662">
    <property type="protein sequence ID" value="MEQ2220825.1"/>
    <property type="molecule type" value="Genomic_DNA"/>
</dbReference>
<accession>A0ABV0SJU3</accession>
<evidence type="ECO:0008006" key="3">
    <source>
        <dbReference type="Google" id="ProtNLM"/>
    </source>
</evidence>
<gene>
    <name evidence="1" type="ORF">ILYODFUR_009474</name>
</gene>
<protein>
    <recommendedName>
        <fullName evidence="3">Secreted protein</fullName>
    </recommendedName>
</protein>
<dbReference type="Proteomes" id="UP001482620">
    <property type="component" value="Unassembled WGS sequence"/>
</dbReference>